<dbReference type="EMBL" id="AFCX01001507">
    <property type="protein sequence ID" value="EHD00147.1"/>
    <property type="molecule type" value="Genomic_DNA"/>
</dbReference>
<proteinExistence type="predicted"/>
<evidence type="ECO:0000256" key="1">
    <source>
        <dbReference type="SAM" id="MobiDB-lite"/>
    </source>
</evidence>
<reference evidence="2 3" key="1">
    <citation type="journal article" date="2011" name="BMC Genomics">
        <title>Genome sequencing reveals diversification of virulence factor content and possible host adaptation in distinct subpopulations of Salmonella enterica.</title>
        <authorList>
            <person name="den Bakker H.C."/>
            <person name="Moreno Switt A.I."/>
            <person name="Govoni G."/>
            <person name="Cummings C.A."/>
            <person name="Ranieri M.L."/>
            <person name="Degoricija L."/>
            <person name="Hoelzer K."/>
            <person name="Rodriguez-Rivera L.D."/>
            <person name="Brown S."/>
            <person name="Bolchacova E."/>
            <person name="Furtado M.R."/>
            <person name="Wiedmann M."/>
        </authorList>
    </citation>
    <scope>NUCLEOTIDE SEQUENCE [LARGE SCALE GENOMIC DNA]</scope>
    <source>
        <strain evidence="2 3">A4-580</strain>
    </source>
</reference>
<organism evidence="2 3">
    <name type="scientific">Salmonella enterica subsp. enterica serovar Wandsworth str. A4-580</name>
    <dbReference type="NCBI Taxonomy" id="913086"/>
    <lineage>
        <taxon>Bacteria</taxon>
        <taxon>Pseudomonadati</taxon>
        <taxon>Pseudomonadota</taxon>
        <taxon>Gammaproteobacteria</taxon>
        <taxon>Enterobacterales</taxon>
        <taxon>Enterobacteriaceae</taxon>
        <taxon>Salmonella</taxon>
    </lineage>
</organism>
<evidence type="ECO:0000313" key="3">
    <source>
        <dbReference type="Proteomes" id="UP000003536"/>
    </source>
</evidence>
<feature type="non-terminal residue" evidence="2">
    <location>
        <position position="46"/>
    </location>
</feature>
<evidence type="ECO:0000313" key="2">
    <source>
        <dbReference type="EMBL" id="EHD00147.1"/>
    </source>
</evidence>
<feature type="region of interest" description="Disordered" evidence="1">
    <location>
        <begin position="1"/>
        <end position="20"/>
    </location>
</feature>
<sequence length="46" mass="4851">MPGGATLPGLQRQCKPDNAHSPPGIFTQYDACRRCQIHSAAIASAN</sequence>
<name>G5SGD3_SALET</name>
<gene>
    <name evidence="2" type="ORF">LTSEWAN_4596</name>
</gene>
<dbReference type="Proteomes" id="UP000003536">
    <property type="component" value="Unassembled WGS sequence"/>
</dbReference>
<comment type="caution">
    <text evidence="2">The sequence shown here is derived from an EMBL/GenBank/DDBJ whole genome shotgun (WGS) entry which is preliminary data.</text>
</comment>
<protein>
    <submittedName>
        <fullName evidence="2">Uncharacterized protein</fullName>
    </submittedName>
</protein>
<accession>G5SGD3</accession>
<dbReference type="AlphaFoldDB" id="G5SGD3"/>